<reference evidence="1 2" key="1">
    <citation type="submission" date="2017-06" db="EMBL/GenBank/DDBJ databases">
        <authorList>
            <person name="Varghese N."/>
            <person name="Submissions S."/>
        </authorList>
    </citation>
    <scope>NUCLEOTIDE SEQUENCE [LARGE SCALE GENOMIC DNA]</scope>
    <source>
        <strain evidence="1 2">DSM 26989</strain>
    </source>
</reference>
<proteinExistence type="predicted"/>
<keyword evidence="2" id="KW-1185">Reference proteome</keyword>
<protein>
    <submittedName>
        <fullName evidence="1">Uncharacterized protein</fullName>
    </submittedName>
</protein>
<organism evidence="1 2">
    <name type="scientific">Prevotella jejuni</name>
    <dbReference type="NCBI Taxonomy" id="1177574"/>
    <lineage>
        <taxon>Bacteria</taxon>
        <taxon>Pseudomonadati</taxon>
        <taxon>Bacteroidota</taxon>
        <taxon>Bacteroidia</taxon>
        <taxon>Bacteroidales</taxon>
        <taxon>Prevotellaceae</taxon>
        <taxon>Prevotella</taxon>
    </lineage>
</organism>
<evidence type="ECO:0000313" key="1">
    <source>
        <dbReference type="EMBL" id="SNR69780.1"/>
    </source>
</evidence>
<dbReference type="RefSeq" id="WP_089365646.1">
    <property type="nucleotide sequence ID" value="NZ_CP023864.1"/>
</dbReference>
<dbReference type="EMBL" id="FZNZ01000005">
    <property type="protein sequence ID" value="SNR69780.1"/>
    <property type="molecule type" value="Genomic_DNA"/>
</dbReference>
<dbReference type="Proteomes" id="UP000198427">
    <property type="component" value="Unassembled WGS sequence"/>
</dbReference>
<evidence type="ECO:0000313" key="2">
    <source>
        <dbReference type="Proteomes" id="UP000198427"/>
    </source>
</evidence>
<comment type="caution">
    <text evidence="1">The sequence shown here is derived from an EMBL/GenBank/DDBJ whole genome shotgun (WGS) entry which is preliminary data.</text>
</comment>
<dbReference type="InterPro" id="IPR008979">
    <property type="entry name" value="Galactose-bd-like_sf"/>
</dbReference>
<name>A0A2N9Y9R0_9BACT</name>
<dbReference type="Pfam" id="PF00754">
    <property type="entry name" value="F5_F8_type_C"/>
    <property type="match status" value="1"/>
</dbReference>
<dbReference type="InterPro" id="IPR013728">
    <property type="entry name" value="BT_3987-like_N"/>
</dbReference>
<sequence>MKINVFKSVLAASLVAATLASCQSEPEVGSTLYPTAEENYSAKAYLYTGSSEGNKVSLAGEKSATAVTLTGDSAQFYVRLSSPSEKDVTVTLAATSDGVEANSSEEVMSTDAIRLNKTSVTIAKGQLTSEPITVKLVNGDALKNLTMLKNGVTSVVMKSVDGAETAKTSTKVVVATNFTFDNINASGTLNADKQIALNEYQMSTTLSSSNAAKLNDGDNNTYVYSYTYYEPEFTMAFNSTKELIGVGILCNYTSYGYGVKKVAVATSLDGKTWTNMGTATAASTYDDDTPFPIVFNTPVTCKFVKLTILQSFDESENPRFLIGEIGAYEYLDWSL</sequence>
<dbReference type="PROSITE" id="PS50022">
    <property type="entry name" value="FA58C_3"/>
    <property type="match status" value="1"/>
</dbReference>
<dbReference type="OrthoDB" id="1080488at2"/>
<accession>A0A2N9Y9R0</accession>
<dbReference type="PROSITE" id="PS51257">
    <property type="entry name" value="PROKAR_LIPOPROTEIN"/>
    <property type="match status" value="1"/>
</dbReference>
<dbReference type="KEGG" id="pje:CRM71_13965"/>
<dbReference type="AlphaFoldDB" id="A0A2N9Y9R0"/>
<dbReference type="Gene3D" id="2.60.120.260">
    <property type="entry name" value="Galactose-binding domain-like"/>
    <property type="match status" value="1"/>
</dbReference>
<dbReference type="SUPFAM" id="SSF49785">
    <property type="entry name" value="Galactose-binding domain-like"/>
    <property type="match status" value="1"/>
</dbReference>
<gene>
    <name evidence="1" type="ORF">SAMN06265364_10528</name>
</gene>
<dbReference type="Pfam" id="PF08522">
    <property type="entry name" value="BT_3987-like_N"/>
    <property type="match status" value="1"/>
</dbReference>
<dbReference type="GeneID" id="94030423"/>
<dbReference type="InterPro" id="IPR000421">
    <property type="entry name" value="FA58C"/>
</dbReference>